<reference evidence="2" key="1">
    <citation type="submission" date="2022-12" db="EMBL/GenBank/DDBJ databases">
        <title>Genome sequence of HCMS5-2.</title>
        <authorList>
            <person name="Woo H."/>
        </authorList>
    </citation>
    <scope>NUCLEOTIDE SEQUENCE</scope>
    <source>
        <strain evidence="2">HCMS5-2</strain>
    </source>
</reference>
<gene>
    <name evidence="2" type="ORF">O0955_12375</name>
</gene>
<dbReference type="RefSeq" id="WP_269427858.1">
    <property type="nucleotide sequence ID" value="NZ_JAPWGM010000004.1"/>
</dbReference>
<protein>
    <recommendedName>
        <fullName evidence="4">SMODS-associating 2TM beta-strand rich effector domain-containing protein</fullName>
    </recommendedName>
</protein>
<feature type="transmembrane region" description="Helical" evidence="1">
    <location>
        <begin position="49"/>
        <end position="74"/>
    </location>
</feature>
<evidence type="ECO:0008006" key="4">
    <source>
        <dbReference type="Google" id="ProtNLM"/>
    </source>
</evidence>
<proteinExistence type="predicted"/>
<keyword evidence="1" id="KW-0812">Transmembrane</keyword>
<evidence type="ECO:0000256" key="1">
    <source>
        <dbReference type="SAM" id="Phobius"/>
    </source>
</evidence>
<keyword evidence="3" id="KW-1185">Reference proteome</keyword>
<keyword evidence="1" id="KW-1133">Transmembrane helix</keyword>
<organism evidence="2 3">
    <name type="scientific">Pedobacter punctiformis</name>
    <dbReference type="NCBI Taxonomy" id="3004097"/>
    <lineage>
        <taxon>Bacteria</taxon>
        <taxon>Pseudomonadati</taxon>
        <taxon>Bacteroidota</taxon>
        <taxon>Sphingobacteriia</taxon>
        <taxon>Sphingobacteriales</taxon>
        <taxon>Sphingobacteriaceae</taxon>
        <taxon>Pedobacter</taxon>
    </lineage>
</organism>
<evidence type="ECO:0000313" key="2">
    <source>
        <dbReference type="EMBL" id="MCZ4244800.1"/>
    </source>
</evidence>
<dbReference type="Proteomes" id="UP001144347">
    <property type="component" value="Unassembled WGS sequence"/>
</dbReference>
<dbReference type="EMBL" id="JAPWGM010000004">
    <property type="protein sequence ID" value="MCZ4244800.1"/>
    <property type="molecule type" value="Genomic_DNA"/>
</dbReference>
<accession>A0ABT4LA49</accession>
<keyword evidence="1" id="KW-0472">Membrane</keyword>
<evidence type="ECO:0000313" key="3">
    <source>
        <dbReference type="Proteomes" id="UP001144347"/>
    </source>
</evidence>
<comment type="caution">
    <text evidence="2">The sequence shown here is derived from an EMBL/GenBank/DDBJ whole genome shotgun (WGS) entry which is preliminary data.</text>
</comment>
<sequence>MKTVYRIFSKVWFLNIIAMIMMLFTLQFAVIGIISIAENRIKFYLNDNFLGVILFVIILIVDIWILTATFLPIIKINDYGIFAYSIFWKRRILWAEMKSAKLLKTKNRHSTGRASVDFEFTKEPETKNNALTNNGLRVNTFIIISKKLIKKPENLSLSIQLLNHKKITTIEEIAFEYEEEAWKIIQNKLNE</sequence>
<feature type="transmembrane region" description="Helical" evidence="1">
    <location>
        <begin position="12"/>
        <end position="37"/>
    </location>
</feature>
<name>A0ABT4LA49_9SPHI</name>